<feature type="signal peptide" evidence="1">
    <location>
        <begin position="1"/>
        <end position="21"/>
    </location>
</feature>
<dbReference type="AlphaFoldDB" id="A0A1V3KQE5"/>
<keyword evidence="1" id="KW-0732">Signal</keyword>
<evidence type="ECO:0000313" key="2">
    <source>
        <dbReference type="EMBL" id="OOF79373.1"/>
    </source>
</evidence>
<gene>
    <name evidence="2" type="ORF">BKG96_02455</name>
</gene>
<dbReference type="RefSeq" id="WP_077586215.1">
    <property type="nucleotide sequence ID" value="NZ_MLAE01000012.1"/>
</dbReference>
<comment type="caution">
    <text evidence="2">The sequence shown here is derived from an EMBL/GenBank/DDBJ whole genome shotgun (WGS) entry which is preliminary data.</text>
</comment>
<protein>
    <recommendedName>
        <fullName evidence="4">Pilus assembly protein PilP</fullName>
    </recommendedName>
</protein>
<dbReference type="Proteomes" id="UP000189114">
    <property type="component" value="Unassembled WGS sequence"/>
</dbReference>
<dbReference type="Pfam" id="PF04351">
    <property type="entry name" value="PilP"/>
    <property type="match status" value="1"/>
</dbReference>
<organism evidence="2 3">
    <name type="scientific">Rodentibacter caecimuris</name>
    <dbReference type="NCBI Taxonomy" id="1796644"/>
    <lineage>
        <taxon>Bacteria</taxon>
        <taxon>Pseudomonadati</taxon>
        <taxon>Pseudomonadota</taxon>
        <taxon>Gammaproteobacteria</taxon>
        <taxon>Pasteurellales</taxon>
        <taxon>Pasteurellaceae</taxon>
        <taxon>Rodentibacter</taxon>
    </lineage>
</organism>
<reference evidence="3" key="1">
    <citation type="submission" date="2016-10" db="EMBL/GenBank/DDBJ databases">
        <title>Rodentibacter gen. nov. and new species.</title>
        <authorList>
            <person name="Christensen H."/>
        </authorList>
    </citation>
    <scope>NUCLEOTIDE SEQUENCE [LARGE SCALE GENOMIC DNA]</scope>
    <source>
        <strain evidence="3">Ppn152</strain>
    </source>
</reference>
<evidence type="ECO:0000313" key="3">
    <source>
        <dbReference type="Proteomes" id="UP000189114"/>
    </source>
</evidence>
<name>A0A1V3KQE5_9PAST</name>
<dbReference type="InterPro" id="IPR007446">
    <property type="entry name" value="PilP"/>
</dbReference>
<dbReference type="Gene3D" id="2.30.30.830">
    <property type="match status" value="1"/>
</dbReference>
<proteinExistence type="predicted"/>
<evidence type="ECO:0008006" key="4">
    <source>
        <dbReference type="Google" id="ProtNLM"/>
    </source>
</evidence>
<sequence>MPIFRHLLSLCCLFVSLNVIAVDPFNHSQRQPEKLVEGAKTQTTKCGFNEPSLASESPFNRLKLVGVILYKQSPKALFLDINQQLIVVKQGQRLGQEGYLLQQIHKDSVHLQYSKSGRCEQTDQLDLRF</sequence>
<accession>A0A1V3KQE5</accession>
<evidence type="ECO:0000256" key="1">
    <source>
        <dbReference type="SAM" id="SignalP"/>
    </source>
</evidence>
<dbReference type="EMBL" id="MLAE01000012">
    <property type="protein sequence ID" value="OOF79373.1"/>
    <property type="molecule type" value="Genomic_DNA"/>
</dbReference>
<feature type="chain" id="PRO_5013092963" description="Pilus assembly protein PilP" evidence="1">
    <location>
        <begin position="22"/>
        <end position="129"/>
    </location>
</feature>